<dbReference type="InterPro" id="IPR035901">
    <property type="entry name" value="GIY-YIG_endonuc_sf"/>
</dbReference>
<dbReference type="PANTHER" id="PTHR34477:SF5">
    <property type="entry name" value="BSL5627 PROTEIN"/>
    <property type="match status" value="1"/>
</dbReference>
<feature type="domain" description="GIY-YIG" evidence="2">
    <location>
        <begin position="47"/>
        <end position="125"/>
    </location>
</feature>
<dbReference type="InterPro" id="IPR000305">
    <property type="entry name" value="GIY-YIG_endonuc"/>
</dbReference>
<dbReference type="PROSITE" id="PS50164">
    <property type="entry name" value="GIY_YIG"/>
    <property type="match status" value="1"/>
</dbReference>
<evidence type="ECO:0000259" key="2">
    <source>
        <dbReference type="PROSITE" id="PS50164"/>
    </source>
</evidence>
<dbReference type="Proteomes" id="UP001500742">
    <property type="component" value="Unassembled WGS sequence"/>
</dbReference>
<dbReference type="InterPro" id="IPR050190">
    <property type="entry name" value="UPF0213_domain"/>
</dbReference>
<comment type="caution">
    <text evidence="3">The sequence shown here is derived from an EMBL/GenBank/DDBJ whole genome shotgun (WGS) entry which is preliminary data.</text>
</comment>
<accession>A0ABP7P206</accession>
<dbReference type="Pfam" id="PF01541">
    <property type="entry name" value="GIY-YIG"/>
    <property type="match status" value="1"/>
</dbReference>
<name>A0ABP7P206_9SPHI</name>
<dbReference type="RefSeq" id="WP_259096049.1">
    <property type="nucleotide sequence ID" value="NZ_BAAAZC010000003.1"/>
</dbReference>
<organism evidence="3 4">
    <name type="scientific">Mucilaginibacter dorajii</name>
    <dbReference type="NCBI Taxonomy" id="692994"/>
    <lineage>
        <taxon>Bacteria</taxon>
        <taxon>Pseudomonadati</taxon>
        <taxon>Bacteroidota</taxon>
        <taxon>Sphingobacteriia</taxon>
        <taxon>Sphingobacteriales</taxon>
        <taxon>Sphingobacteriaceae</taxon>
        <taxon>Mucilaginibacter</taxon>
    </lineage>
</organism>
<dbReference type="EMBL" id="BAAAZC010000003">
    <property type="protein sequence ID" value="GAA3958412.1"/>
    <property type="molecule type" value="Genomic_DNA"/>
</dbReference>
<gene>
    <name evidence="3" type="ORF">GCM10022210_02170</name>
</gene>
<comment type="similarity">
    <text evidence="1">Belongs to the UPF0213 family.</text>
</comment>
<proteinExistence type="inferred from homology"/>
<dbReference type="CDD" id="cd10448">
    <property type="entry name" value="GIY-YIG_unchar_3"/>
    <property type="match status" value="1"/>
</dbReference>
<evidence type="ECO:0000313" key="4">
    <source>
        <dbReference type="Proteomes" id="UP001500742"/>
    </source>
</evidence>
<protein>
    <recommendedName>
        <fullName evidence="2">GIY-YIG domain-containing protein</fullName>
    </recommendedName>
</protein>
<dbReference type="SUPFAM" id="SSF82771">
    <property type="entry name" value="GIY-YIG endonuclease"/>
    <property type="match status" value="1"/>
</dbReference>
<dbReference type="SMART" id="SM00465">
    <property type="entry name" value="GIYc"/>
    <property type="match status" value="1"/>
</dbReference>
<keyword evidence="4" id="KW-1185">Reference proteome</keyword>
<evidence type="ECO:0000256" key="1">
    <source>
        <dbReference type="ARBA" id="ARBA00007435"/>
    </source>
</evidence>
<evidence type="ECO:0000313" key="3">
    <source>
        <dbReference type="EMBL" id="GAA3958412.1"/>
    </source>
</evidence>
<sequence length="151" mass="18333">MLRYEASIRELCITAGMAQSKFFSAFRMTVSYFKINSHSVHLWMHQYNFFTYILTNYNKTVLYTGVTNDLDRRLYEHFFGINQTNSFTSKYNCFYLIWFERHQYVNDAIDREKEIKGWTRDKKNKLIEAANIDWKFLNSEVMEWPPTKIQE</sequence>
<reference evidence="4" key="1">
    <citation type="journal article" date="2019" name="Int. J. Syst. Evol. Microbiol.">
        <title>The Global Catalogue of Microorganisms (GCM) 10K type strain sequencing project: providing services to taxonomists for standard genome sequencing and annotation.</title>
        <authorList>
            <consortium name="The Broad Institute Genomics Platform"/>
            <consortium name="The Broad Institute Genome Sequencing Center for Infectious Disease"/>
            <person name="Wu L."/>
            <person name="Ma J."/>
        </authorList>
    </citation>
    <scope>NUCLEOTIDE SEQUENCE [LARGE SCALE GENOMIC DNA]</scope>
    <source>
        <strain evidence="4">JCM 16601</strain>
    </source>
</reference>
<dbReference type="Gene3D" id="3.40.1440.10">
    <property type="entry name" value="GIY-YIG endonuclease"/>
    <property type="match status" value="1"/>
</dbReference>
<dbReference type="PANTHER" id="PTHR34477">
    <property type="entry name" value="UPF0213 PROTEIN YHBQ"/>
    <property type="match status" value="1"/>
</dbReference>